<organism evidence="5 6">
    <name type="scientific">Salininema proteolyticum</name>
    <dbReference type="NCBI Taxonomy" id="1607685"/>
    <lineage>
        <taxon>Bacteria</taxon>
        <taxon>Bacillati</taxon>
        <taxon>Actinomycetota</taxon>
        <taxon>Actinomycetes</taxon>
        <taxon>Glycomycetales</taxon>
        <taxon>Glycomycetaceae</taxon>
        <taxon>Salininema</taxon>
    </lineage>
</organism>
<keyword evidence="1" id="KW-0805">Transcription regulation</keyword>
<dbReference type="InterPro" id="IPR036388">
    <property type="entry name" value="WH-like_DNA-bd_sf"/>
</dbReference>
<keyword evidence="6" id="KW-1185">Reference proteome</keyword>
<dbReference type="PROSITE" id="PS00622">
    <property type="entry name" value="HTH_LUXR_1"/>
    <property type="match status" value="1"/>
</dbReference>
<dbReference type="InterPro" id="IPR016032">
    <property type="entry name" value="Sig_transdc_resp-reg_C-effctor"/>
</dbReference>
<dbReference type="RefSeq" id="WP_380618037.1">
    <property type="nucleotide sequence ID" value="NZ_JBHSDK010000003.1"/>
</dbReference>
<dbReference type="InterPro" id="IPR000792">
    <property type="entry name" value="Tscrpt_reg_LuxR_C"/>
</dbReference>
<feature type="domain" description="HTH luxR-type" evidence="4">
    <location>
        <begin position="652"/>
        <end position="717"/>
    </location>
</feature>
<dbReference type="Proteomes" id="UP001595823">
    <property type="component" value="Unassembled WGS sequence"/>
</dbReference>
<protein>
    <submittedName>
        <fullName evidence="5">LuxR C-terminal-related transcriptional regulator</fullName>
    </submittedName>
</protein>
<dbReference type="PRINTS" id="PR00038">
    <property type="entry name" value="HTHLUXR"/>
</dbReference>
<evidence type="ECO:0000256" key="2">
    <source>
        <dbReference type="ARBA" id="ARBA00023125"/>
    </source>
</evidence>
<evidence type="ECO:0000313" key="6">
    <source>
        <dbReference type="Proteomes" id="UP001595823"/>
    </source>
</evidence>
<dbReference type="Pfam" id="PF00196">
    <property type="entry name" value="GerE"/>
    <property type="match status" value="1"/>
</dbReference>
<dbReference type="PANTHER" id="PTHR44688">
    <property type="entry name" value="DNA-BINDING TRANSCRIPTIONAL ACTIVATOR DEVR_DOSR"/>
    <property type="match status" value="1"/>
</dbReference>
<keyword evidence="2" id="KW-0238">DNA-binding</keyword>
<evidence type="ECO:0000259" key="4">
    <source>
        <dbReference type="PROSITE" id="PS50043"/>
    </source>
</evidence>
<dbReference type="PANTHER" id="PTHR44688:SF16">
    <property type="entry name" value="DNA-BINDING TRANSCRIPTIONAL ACTIVATOR DEVR_DOSR"/>
    <property type="match status" value="1"/>
</dbReference>
<dbReference type="Gene3D" id="1.10.10.10">
    <property type="entry name" value="Winged helix-like DNA-binding domain superfamily/Winged helix DNA-binding domain"/>
    <property type="match status" value="1"/>
</dbReference>
<keyword evidence="3" id="KW-0804">Transcription</keyword>
<proteinExistence type="predicted"/>
<evidence type="ECO:0000256" key="3">
    <source>
        <dbReference type="ARBA" id="ARBA00023163"/>
    </source>
</evidence>
<dbReference type="SUPFAM" id="SSF46894">
    <property type="entry name" value="C-terminal effector domain of the bipartite response regulators"/>
    <property type="match status" value="1"/>
</dbReference>
<dbReference type="SMART" id="SM00421">
    <property type="entry name" value="HTH_LUXR"/>
    <property type="match status" value="1"/>
</dbReference>
<dbReference type="EMBL" id="JBHSDK010000003">
    <property type="protein sequence ID" value="MFC4334305.1"/>
    <property type="molecule type" value="Genomic_DNA"/>
</dbReference>
<sequence>MTTGGLAALRHSAGVVLIRACRAGLPADSVAMLAAAAVSRLRGRVLVVDDLQWADPFSVAALPLIAEHVPVVAALTSGVDLGVEFGEDATVHALPPLNGDEAERLVSEAAPTLSAGERTQVRQAAGDNPLALVTLARSGVGETAERGAAFSIASALAGMDAKVRTGLATLGLLGRPAHVSLLGTPVVEALRGSGLAVLEGEFASPASPWTARIAAGALEEGPRRDLHARLAESTTGLESARHAYAAGMTEKALETALAAAEADTREATAALTLAAAVDGTHALAAAKAAVRDHQAELALTLLEEDHSPEAVRTKVYAHLTLANPMAARAMVDSLDDDHPETWALRLLTVSDPGSLADEVEARWGEEPCDAALHAALAAARGHGLWEAAASAELDGAHTVAYWCRWKAVNRSLSRARLVDAKRQALASAEQAGRTGHVTWKARFLAMAALTNALTSTDLERLIDSVRRARGGPLPSDIATLLAATVALASADSGDLGAAASHLDGIAHTHPLVAWIEAEYAWLDGKGRSASSGLGGDLADGLLQITRQWVAFETGESTSAAVARSWPDPIGRTLSAWHSPSGSAFRSAAEDWEGVSLREKIRSLLAASHHMGPQEATGVLLEAEKLASDAGLAVLDGKVKRALRRLGVRRDKRSARGLELTSREQEILTFISGGHPTRRIAETLGITQETVETHIRSAMRKLGAKTRTEAAVKFRRSRGRGV</sequence>
<name>A0ABV8TUA2_9ACTN</name>
<accession>A0ABV8TUA2</accession>
<comment type="caution">
    <text evidence="5">The sequence shown here is derived from an EMBL/GenBank/DDBJ whole genome shotgun (WGS) entry which is preliminary data.</text>
</comment>
<gene>
    <name evidence="5" type="ORF">ACFPET_03735</name>
</gene>
<dbReference type="PROSITE" id="PS50043">
    <property type="entry name" value="HTH_LUXR_2"/>
    <property type="match status" value="1"/>
</dbReference>
<dbReference type="CDD" id="cd06170">
    <property type="entry name" value="LuxR_C_like"/>
    <property type="match status" value="1"/>
</dbReference>
<reference evidence="6" key="1">
    <citation type="journal article" date="2019" name="Int. J. Syst. Evol. Microbiol.">
        <title>The Global Catalogue of Microorganisms (GCM) 10K type strain sequencing project: providing services to taxonomists for standard genome sequencing and annotation.</title>
        <authorList>
            <consortium name="The Broad Institute Genomics Platform"/>
            <consortium name="The Broad Institute Genome Sequencing Center for Infectious Disease"/>
            <person name="Wu L."/>
            <person name="Ma J."/>
        </authorList>
    </citation>
    <scope>NUCLEOTIDE SEQUENCE [LARGE SCALE GENOMIC DNA]</scope>
    <source>
        <strain evidence="6">IBRC-M 10908</strain>
    </source>
</reference>
<evidence type="ECO:0000256" key="1">
    <source>
        <dbReference type="ARBA" id="ARBA00023015"/>
    </source>
</evidence>
<evidence type="ECO:0000313" key="5">
    <source>
        <dbReference type="EMBL" id="MFC4334305.1"/>
    </source>
</evidence>